<gene>
    <name evidence="3" type="ORF">SAMN02745172_01500</name>
</gene>
<organism evidence="3 4">
    <name type="scientific">Pseudoxanthobacter soli DSM 19599</name>
    <dbReference type="NCBI Taxonomy" id="1123029"/>
    <lineage>
        <taxon>Bacteria</taxon>
        <taxon>Pseudomonadati</taxon>
        <taxon>Pseudomonadota</taxon>
        <taxon>Alphaproteobacteria</taxon>
        <taxon>Hyphomicrobiales</taxon>
        <taxon>Segnochrobactraceae</taxon>
        <taxon>Pseudoxanthobacter</taxon>
    </lineage>
</organism>
<dbReference type="AlphaFoldDB" id="A0A1M7ZFI3"/>
<dbReference type="SUPFAM" id="SSF56529">
    <property type="entry name" value="FAH"/>
    <property type="match status" value="1"/>
</dbReference>
<dbReference type="STRING" id="1123029.SAMN02745172_01500"/>
<dbReference type="PANTHER" id="PTHR11820">
    <property type="entry name" value="ACYLPYRUVASE"/>
    <property type="match status" value="1"/>
</dbReference>
<feature type="domain" description="Fumarylacetoacetase-like C-terminal" evidence="2">
    <location>
        <begin position="34"/>
        <end position="231"/>
    </location>
</feature>
<accession>A0A1M7ZFI3</accession>
<dbReference type="PANTHER" id="PTHR11820:SF90">
    <property type="entry name" value="FLUTATHIONE S-TRANSFERASE"/>
    <property type="match status" value="1"/>
</dbReference>
<dbReference type="InterPro" id="IPR011234">
    <property type="entry name" value="Fumarylacetoacetase-like_C"/>
</dbReference>
<dbReference type="OrthoDB" id="5197601at2"/>
<name>A0A1M7ZFI3_9HYPH</name>
<dbReference type="GO" id="GO:0018773">
    <property type="term" value="F:acetylpyruvate hydrolase activity"/>
    <property type="evidence" value="ECO:0007669"/>
    <property type="project" value="TreeGrafter"/>
</dbReference>
<keyword evidence="3" id="KW-0670">Pyruvate</keyword>
<dbReference type="Pfam" id="PF01557">
    <property type="entry name" value="FAA_hydrolase"/>
    <property type="match status" value="1"/>
</dbReference>
<keyword evidence="1" id="KW-0479">Metal-binding</keyword>
<dbReference type="Proteomes" id="UP000186406">
    <property type="component" value="Unassembled WGS sequence"/>
</dbReference>
<evidence type="ECO:0000313" key="3">
    <source>
        <dbReference type="EMBL" id="SHO63633.1"/>
    </source>
</evidence>
<dbReference type="GO" id="GO:0046872">
    <property type="term" value="F:metal ion binding"/>
    <property type="evidence" value="ECO:0007669"/>
    <property type="project" value="UniProtKB-KW"/>
</dbReference>
<dbReference type="Gene3D" id="3.90.850.10">
    <property type="entry name" value="Fumarylacetoacetase-like, C-terminal domain"/>
    <property type="match status" value="1"/>
</dbReference>
<evidence type="ECO:0000259" key="2">
    <source>
        <dbReference type="Pfam" id="PF01557"/>
    </source>
</evidence>
<reference evidence="3 4" key="1">
    <citation type="submission" date="2016-12" db="EMBL/GenBank/DDBJ databases">
        <authorList>
            <person name="Song W.-J."/>
            <person name="Kurnit D.M."/>
        </authorList>
    </citation>
    <scope>NUCLEOTIDE SEQUENCE [LARGE SCALE GENOMIC DNA]</scope>
    <source>
        <strain evidence="3 4">DSM 19599</strain>
    </source>
</reference>
<dbReference type="RefSeq" id="WP_073627016.1">
    <property type="nucleotide sequence ID" value="NZ_FRXO01000002.1"/>
</dbReference>
<evidence type="ECO:0000313" key="4">
    <source>
        <dbReference type="Proteomes" id="UP000186406"/>
    </source>
</evidence>
<dbReference type="EMBL" id="FRXO01000002">
    <property type="protein sequence ID" value="SHO63633.1"/>
    <property type="molecule type" value="Genomic_DNA"/>
</dbReference>
<proteinExistence type="predicted"/>
<keyword evidence="3" id="KW-0378">Hydrolase</keyword>
<dbReference type="InterPro" id="IPR036663">
    <property type="entry name" value="Fumarylacetoacetase_C_sf"/>
</dbReference>
<evidence type="ECO:0000256" key="1">
    <source>
        <dbReference type="ARBA" id="ARBA00022723"/>
    </source>
</evidence>
<sequence>MPAATELSSPFVIPAPAVPTLEVEGGGLFPVRRIYCVGRNYAAHTREMGHDPEREEPFFFSKPADAVVANGGDVPYPPRTSDYHYEVELVAALKDGGRDIPVTEALDKVFGYAVGLDMTRRDLQAIAKKAGRPWDLAKGFDHSAPCGPITPAATFGIPDKGEIRLTVDCGTRQKGDLSDMIWSVAETISYLSGFVELQAGDLIFTGTPDGVGPVVPGNRLVGHIDGLADLVVWVI</sequence>
<protein>
    <submittedName>
        <fullName evidence="3">Fumarylpyruvate hydrolase</fullName>
    </submittedName>
</protein>
<keyword evidence="4" id="KW-1185">Reference proteome</keyword>